<dbReference type="SUPFAM" id="SSF75625">
    <property type="entry name" value="YebC-like"/>
    <property type="match status" value="1"/>
</dbReference>
<evidence type="ECO:0000259" key="8">
    <source>
        <dbReference type="Pfam" id="PF20772"/>
    </source>
</evidence>
<dbReference type="NCBIfam" id="NF001030">
    <property type="entry name" value="PRK00110.1"/>
    <property type="match status" value="1"/>
</dbReference>
<dbReference type="NCBIfam" id="NF009044">
    <property type="entry name" value="PRK12378.1"/>
    <property type="match status" value="1"/>
</dbReference>
<dbReference type="Pfam" id="PF20772">
    <property type="entry name" value="TACO1_YebC_N"/>
    <property type="match status" value="1"/>
</dbReference>
<dbReference type="RefSeq" id="WP_248352629.1">
    <property type="nucleotide sequence ID" value="NZ_AP025591.1"/>
</dbReference>
<protein>
    <recommendedName>
        <fullName evidence="6">Probable transcriptional regulatory protein AMOR_32620</fullName>
    </recommendedName>
</protein>
<reference evidence="10" key="1">
    <citation type="journal article" date="2022" name="Int. J. Syst. Evol. Microbiol.">
        <title>Anaeromyxobacter oryzae sp. nov., Anaeromyxobacter diazotrophicus sp. nov. and Anaeromyxobacter paludicola sp. nov., isolated from paddy soils.</title>
        <authorList>
            <person name="Itoh H."/>
            <person name="Xu Z."/>
            <person name="Mise K."/>
            <person name="Masuda Y."/>
            <person name="Ushijima N."/>
            <person name="Hayakawa C."/>
            <person name="Shiratori Y."/>
            <person name="Senoo K."/>
        </authorList>
    </citation>
    <scope>NUCLEOTIDE SEQUENCE [LARGE SCALE GENOMIC DNA]</scope>
    <source>
        <strain evidence="10">Red232</strain>
    </source>
</reference>
<keyword evidence="10" id="KW-1185">Reference proteome</keyword>
<dbReference type="HAMAP" id="MF_00693">
    <property type="entry name" value="Transcrip_reg_TACO1"/>
    <property type="match status" value="1"/>
</dbReference>
<comment type="subcellular location">
    <subcellularLocation>
        <location evidence="6">Cytoplasm</location>
    </subcellularLocation>
</comment>
<name>A0ABM7WXM8_9BACT</name>
<feature type="domain" description="TACO1/YebC-like N-terminal" evidence="8">
    <location>
        <begin position="5"/>
        <end position="76"/>
    </location>
</feature>
<feature type="domain" description="TACO1/YebC-like second and third" evidence="7">
    <location>
        <begin position="82"/>
        <end position="238"/>
    </location>
</feature>
<dbReference type="PANTHER" id="PTHR12532:SF6">
    <property type="entry name" value="TRANSCRIPTIONAL REGULATORY PROTEIN YEBC-RELATED"/>
    <property type="match status" value="1"/>
</dbReference>
<evidence type="ECO:0000256" key="3">
    <source>
        <dbReference type="ARBA" id="ARBA00023015"/>
    </source>
</evidence>
<evidence type="ECO:0000256" key="1">
    <source>
        <dbReference type="ARBA" id="ARBA00008724"/>
    </source>
</evidence>
<dbReference type="Gene3D" id="3.30.70.980">
    <property type="match status" value="2"/>
</dbReference>
<dbReference type="InterPro" id="IPR026564">
    <property type="entry name" value="Transcrip_reg_TACO1-like_dom3"/>
</dbReference>
<sequence>MSGHNRWSKIKRKKEAQGAAKGNLFTKLIKEITVSARMGGGDPAGNARLRAAIDLAKEANMPADNITRAIKKGTGELEGISYEEAVYEGYGPGGVAMIVECLTDNRNRTAGDVRSSFAKGGGNLAAEGAVAWNFERRGVVEVKPGPTEDQVMEAAIEGGAEDVVSQGADGFEVRTHPNDLHAVAAALEARKFALGARRLTFVAKDTVKLQDPDKARQMLKLVDALEDLDDVQHVHANFEIDDKLMEQLA</sequence>
<keyword evidence="2 6" id="KW-0963">Cytoplasm</keyword>
<dbReference type="EMBL" id="AP025591">
    <property type="protein sequence ID" value="BDG04266.1"/>
    <property type="molecule type" value="Genomic_DNA"/>
</dbReference>
<dbReference type="InterPro" id="IPR017856">
    <property type="entry name" value="Integrase-like_N"/>
</dbReference>
<evidence type="ECO:0000313" key="10">
    <source>
        <dbReference type="Proteomes" id="UP001162891"/>
    </source>
</evidence>
<evidence type="ECO:0000256" key="4">
    <source>
        <dbReference type="ARBA" id="ARBA00023125"/>
    </source>
</evidence>
<evidence type="ECO:0000259" key="7">
    <source>
        <dbReference type="Pfam" id="PF01709"/>
    </source>
</evidence>
<accession>A0ABM7WXM8</accession>
<dbReference type="Pfam" id="PF01709">
    <property type="entry name" value="Transcrip_reg"/>
    <property type="match status" value="1"/>
</dbReference>
<keyword evidence="5 6" id="KW-0804">Transcription</keyword>
<evidence type="ECO:0000256" key="6">
    <source>
        <dbReference type="HAMAP-Rule" id="MF_00693"/>
    </source>
</evidence>
<comment type="similarity">
    <text evidence="1 6">Belongs to the TACO1 family.</text>
</comment>
<dbReference type="InterPro" id="IPR049083">
    <property type="entry name" value="TACO1_YebC_N"/>
</dbReference>
<dbReference type="PANTHER" id="PTHR12532">
    <property type="entry name" value="TRANSLATIONAL ACTIVATOR OF CYTOCHROME C OXIDASE 1"/>
    <property type="match status" value="1"/>
</dbReference>
<keyword evidence="4 6" id="KW-0238">DNA-binding</keyword>
<dbReference type="NCBIfam" id="TIGR01033">
    <property type="entry name" value="YebC/PmpR family DNA-binding transcriptional regulator"/>
    <property type="match status" value="1"/>
</dbReference>
<gene>
    <name evidence="9" type="ORF">AMOR_32620</name>
</gene>
<dbReference type="InterPro" id="IPR002876">
    <property type="entry name" value="Transcrip_reg_TACO1-like"/>
</dbReference>
<evidence type="ECO:0000313" key="9">
    <source>
        <dbReference type="EMBL" id="BDG04266.1"/>
    </source>
</evidence>
<dbReference type="InterPro" id="IPR029072">
    <property type="entry name" value="YebC-like"/>
</dbReference>
<dbReference type="Proteomes" id="UP001162891">
    <property type="component" value="Chromosome"/>
</dbReference>
<evidence type="ECO:0000256" key="5">
    <source>
        <dbReference type="ARBA" id="ARBA00023163"/>
    </source>
</evidence>
<evidence type="ECO:0000256" key="2">
    <source>
        <dbReference type="ARBA" id="ARBA00022490"/>
    </source>
</evidence>
<organism evidence="9 10">
    <name type="scientific">Anaeromyxobacter oryzae</name>
    <dbReference type="NCBI Taxonomy" id="2918170"/>
    <lineage>
        <taxon>Bacteria</taxon>
        <taxon>Pseudomonadati</taxon>
        <taxon>Myxococcota</taxon>
        <taxon>Myxococcia</taxon>
        <taxon>Myxococcales</taxon>
        <taxon>Cystobacterineae</taxon>
        <taxon>Anaeromyxobacteraceae</taxon>
        <taxon>Anaeromyxobacter</taxon>
    </lineage>
</organism>
<dbReference type="Gene3D" id="1.10.10.200">
    <property type="match status" value="1"/>
</dbReference>
<keyword evidence="3 6" id="KW-0805">Transcription regulation</keyword>
<proteinExistence type="inferred from homology"/>
<dbReference type="InterPro" id="IPR048300">
    <property type="entry name" value="TACO1_YebC-like_2nd/3rd_dom"/>
</dbReference>